<reference evidence="2" key="2">
    <citation type="submission" date="2020-11" db="EMBL/GenBank/DDBJ databases">
        <authorList>
            <person name="McCartney M.A."/>
            <person name="Auch B."/>
            <person name="Kono T."/>
            <person name="Mallez S."/>
            <person name="Becker A."/>
            <person name="Gohl D.M."/>
            <person name="Silverstein K.A.T."/>
            <person name="Koren S."/>
            <person name="Bechman K.B."/>
            <person name="Herman A."/>
            <person name="Abrahante J.E."/>
            <person name="Garbe J."/>
        </authorList>
    </citation>
    <scope>NUCLEOTIDE SEQUENCE</scope>
    <source>
        <strain evidence="2">Duluth1</strain>
        <tissue evidence="2">Whole animal</tissue>
    </source>
</reference>
<comment type="caution">
    <text evidence="2">The sequence shown here is derived from an EMBL/GenBank/DDBJ whole genome shotgun (WGS) entry which is preliminary data.</text>
</comment>
<dbReference type="EMBL" id="JAIWYP010000004">
    <property type="protein sequence ID" value="KAH3831436.1"/>
    <property type="molecule type" value="Genomic_DNA"/>
</dbReference>
<feature type="region of interest" description="Disordered" evidence="1">
    <location>
        <begin position="55"/>
        <end position="77"/>
    </location>
</feature>
<evidence type="ECO:0000313" key="3">
    <source>
        <dbReference type="Proteomes" id="UP000828390"/>
    </source>
</evidence>
<dbReference type="AlphaFoldDB" id="A0A9D4H896"/>
<sequence length="95" mass="11019">MSYLQYQVGDLVWFLHEGRQVGISPKLEKANNGPFPVVEKRRSLFNFTIMMGKNGPRCNTHHNKMNPTGARTRRNGRKSCPIILNRNLKRIRTKP</sequence>
<name>A0A9D4H896_DREPO</name>
<evidence type="ECO:0000256" key="1">
    <source>
        <dbReference type="SAM" id="MobiDB-lite"/>
    </source>
</evidence>
<accession>A0A9D4H896</accession>
<evidence type="ECO:0000313" key="2">
    <source>
        <dbReference type="EMBL" id="KAH3831436.1"/>
    </source>
</evidence>
<protein>
    <submittedName>
        <fullName evidence="2">Uncharacterized protein</fullName>
    </submittedName>
</protein>
<proteinExistence type="predicted"/>
<gene>
    <name evidence="2" type="ORF">DPMN_104703</name>
</gene>
<dbReference type="Proteomes" id="UP000828390">
    <property type="component" value="Unassembled WGS sequence"/>
</dbReference>
<keyword evidence="3" id="KW-1185">Reference proteome</keyword>
<reference evidence="2" key="1">
    <citation type="journal article" date="2019" name="bioRxiv">
        <title>The Genome of the Zebra Mussel, Dreissena polymorpha: A Resource for Invasive Species Research.</title>
        <authorList>
            <person name="McCartney M.A."/>
            <person name="Auch B."/>
            <person name="Kono T."/>
            <person name="Mallez S."/>
            <person name="Zhang Y."/>
            <person name="Obille A."/>
            <person name="Becker A."/>
            <person name="Abrahante J.E."/>
            <person name="Garbe J."/>
            <person name="Badalamenti J.P."/>
            <person name="Herman A."/>
            <person name="Mangelson H."/>
            <person name="Liachko I."/>
            <person name="Sullivan S."/>
            <person name="Sone E.D."/>
            <person name="Koren S."/>
            <person name="Silverstein K.A.T."/>
            <person name="Beckman K.B."/>
            <person name="Gohl D.M."/>
        </authorList>
    </citation>
    <scope>NUCLEOTIDE SEQUENCE</scope>
    <source>
        <strain evidence="2">Duluth1</strain>
        <tissue evidence="2">Whole animal</tissue>
    </source>
</reference>
<organism evidence="2 3">
    <name type="scientific">Dreissena polymorpha</name>
    <name type="common">Zebra mussel</name>
    <name type="synonym">Mytilus polymorpha</name>
    <dbReference type="NCBI Taxonomy" id="45954"/>
    <lineage>
        <taxon>Eukaryota</taxon>
        <taxon>Metazoa</taxon>
        <taxon>Spiralia</taxon>
        <taxon>Lophotrochozoa</taxon>
        <taxon>Mollusca</taxon>
        <taxon>Bivalvia</taxon>
        <taxon>Autobranchia</taxon>
        <taxon>Heteroconchia</taxon>
        <taxon>Euheterodonta</taxon>
        <taxon>Imparidentia</taxon>
        <taxon>Neoheterodontei</taxon>
        <taxon>Myida</taxon>
        <taxon>Dreissenoidea</taxon>
        <taxon>Dreissenidae</taxon>
        <taxon>Dreissena</taxon>
    </lineage>
</organism>